<sequence length="68" mass="8311">MHLHFRIKLWIVHLNTQKFFEFIQTISAFFRIAFDFYCDYRLVLAEDEIHFVIAFSPVEYAFLTVTFL</sequence>
<gene>
    <name evidence="1" type="ORF">BHV79_12735</name>
</gene>
<name>A0A1Q6HYQ3_BACUN</name>
<proteinExistence type="predicted"/>
<reference evidence="1 2" key="1">
    <citation type="journal article" date="2016" name="Nat. Biotechnol.">
        <title>Measurement of bacterial replication rates in microbial communities.</title>
        <authorList>
            <person name="Brown C.T."/>
            <person name="Olm M.R."/>
            <person name="Thomas B.C."/>
            <person name="Banfield J.F."/>
        </authorList>
    </citation>
    <scope>NUCLEOTIDE SEQUENCE [LARGE SCALE GENOMIC DNA]</scope>
    <source>
        <strain evidence="1">45_41</strain>
    </source>
</reference>
<evidence type="ECO:0000313" key="2">
    <source>
        <dbReference type="Proteomes" id="UP000186549"/>
    </source>
</evidence>
<evidence type="ECO:0000313" key="1">
    <source>
        <dbReference type="EMBL" id="OKZ31775.1"/>
    </source>
</evidence>
<dbReference type="EMBL" id="MNQU01000245">
    <property type="protein sequence ID" value="OKZ31775.1"/>
    <property type="molecule type" value="Genomic_DNA"/>
</dbReference>
<dbReference type="AlphaFoldDB" id="A0A1Q6HYQ3"/>
<organism evidence="1 2">
    <name type="scientific">Bacteroides uniformis</name>
    <dbReference type="NCBI Taxonomy" id="820"/>
    <lineage>
        <taxon>Bacteria</taxon>
        <taxon>Pseudomonadati</taxon>
        <taxon>Bacteroidota</taxon>
        <taxon>Bacteroidia</taxon>
        <taxon>Bacteroidales</taxon>
        <taxon>Bacteroidaceae</taxon>
        <taxon>Bacteroides</taxon>
    </lineage>
</organism>
<accession>A0A1Q6HYQ3</accession>
<comment type="caution">
    <text evidence="1">The sequence shown here is derived from an EMBL/GenBank/DDBJ whole genome shotgun (WGS) entry which is preliminary data.</text>
</comment>
<dbReference type="Proteomes" id="UP000186549">
    <property type="component" value="Unassembled WGS sequence"/>
</dbReference>
<protein>
    <submittedName>
        <fullName evidence="1">Uncharacterized protein</fullName>
    </submittedName>
</protein>